<dbReference type="EMBL" id="LWDD02000669">
    <property type="protein sequence ID" value="KAE8257279.1"/>
    <property type="molecule type" value="Genomic_DNA"/>
</dbReference>
<accession>A0A177VA16</accession>
<reference evidence="3" key="2">
    <citation type="journal article" date="2019" name="IMA Fungus">
        <title>Genome sequencing and comparison of five Tilletia species to identify candidate genes for the detection of regulated species infecting wheat.</title>
        <authorList>
            <person name="Nguyen H.D.T."/>
            <person name="Sultana T."/>
            <person name="Kesanakurti P."/>
            <person name="Hambleton S."/>
        </authorList>
    </citation>
    <scope>NUCLEOTIDE SEQUENCE</scope>
    <source>
        <strain evidence="3">DAOMC 238032</strain>
    </source>
</reference>
<dbReference type="PANTHER" id="PTHR31126:SF14">
    <property type="entry name" value="TYROSINE-PROTEIN PHOSPHATASE OCA6-RELATED"/>
    <property type="match status" value="1"/>
</dbReference>
<evidence type="ECO:0000313" key="2">
    <source>
        <dbReference type="EMBL" id="CAD6962003.1"/>
    </source>
</evidence>
<keyword evidence="5" id="KW-1185">Reference proteome</keyword>
<evidence type="ECO:0000256" key="1">
    <source>
        <dbReference type="SAM" id="MobiDB-lite"/>
    </source>
</evidence>
<dbReference type="SUPFAM" id="SSF52799">
    <property type="entry name" value="(Phosphotyrosine protein) phosphatases II"/>
    <property type="match status" value="1"/>
</dbReference>
<reference evidence="3" key="1">
    <citation type="submission" date="2016-04" db="EMBL/GenBank/DDBJ databases">
        <authorList>
            <person name="Nguyen H.D."/>
            <person name="Kesanakurti P."/>
            <person name="Cullis J."/>
            <person name="Levesque C.A."/>
            <person name="Hambleton S."/>
        </authorList>
    </citation>
    <scope>NUCLEOTIDE SEQUENCE</scope>
    <source>
        <strain evidence="3">DAOMC 238032</strain>
    </source>
</reference>
<dbReference type="Gene3D" id="3.90.190.10">
    <property type="entry name" value="Protein tyrosine phosphatase superfamily"/>
    <property type="match status" value="1"/>
</dbReference>
<reference evidence="2" key="3">
    <citation type="submission" date="2020-10" db="EMBL/GenBank/DDBJ databases">
        <authorList>
            <person name="Sedaghatjoo S."/>
        </authorList>
    </citation>
    <scope>NUCLEOTIDE SEQUENCE</scope>
    <source>
        <strain evidence="2">AZH3</strain>
    </source>
</reference>
<dbReference type="GO" id="GO:0016791">
    <property type="term" value="F:phosphatase activity"/>
    <property type="evidence" value="ECO:0007669"/>
    <property type="project" value="TreeGrafter"/>
</dbReference>
<dbReference type="Proteomes" id="UP000836402">
    <property type="component" value="Unassembled WGS sequence"/>
</dbReference>
<feature type="region of interest" description="Disordered" evidence="1">
    <location>
        <begin position="256"/>
        <end position="297"/>
    </location>
</feature>
<sequence length="297" mass="32952">MSSALGVLIPPLRFSVIAAIGPSQFQDGVVSAEEQRQQRQRQQDGQGEVTGASESKRERESGQQTVAGRHPKLSSKAERRLRAQLSETIYRGTYPKPRNLPFLSRLYLRAILSLTPKPPAEIGFGPSTNKDKDSRRGGASGSSGGSGNAFKAWADAHGIRLLHIEVPSIKDRSPAALPAEDVQRVLSILTDRANLPLYMHCLDGVEISALCTALFRKTQRWHPRAILAEYSRHLRDPTPNAPQDIAQYIDRFEVGPIAQAGNEQDQDEEEDEEEEEEEEEDDEEEDDALEALDLEGY</sequence>
<dbReference type="AlphaFoldDB" id="A0A177VA16"/>
<name>A0A177VA16_9BASI</name>
<evidence type="ECO:0000313" key="5">
    <source>
        <dbReference type="Proteomes" id="UP000836402"/>
    </source>
</evidence>
<dbReference type="InterPro" id="IPR004861">
    <property type="entry name" value="Siw14-like"/>
</dbReference>
<comment type="caution">
    <text evidence="3">The sequence shown here is derived from an EMBL/GenBank/DDBJ whole genome shotgun (WGS) entry which is preliminary data.</text>
</comment>
<protein>
    <recommendedName>
        <fullName evidence="6">Tyrosine specific protein phosphatases domain-containing protein</fullName>
    </recommendedName>
</protein>
<evidence type="ECO:0008006" key="6">
    <source>
        <dbReference type="Google" id="ProtNLM"/>
    </source>
</evidence>
<feature type="region of interest" description="Disordered" evidence="1">
    <location>
        <begin position="119"/>
        <end position="147"/>
    </location>
</feature>
<gene>
    <name evidence="3" type="ORF">A4X03_0g4724</name>
    <name evidence="2" type="ORF">JKIAZH3_G7163</name>
</gene>
<organism evidence="3 4">
    <name type="scientific">Tilletia caries</name>
    <name type="common">wheat bunt fungus</name>
    <dbReference type="NCBI Taxonomy" id="13290"/>
    <lineage>
        <taxon>Eukaryota</taxon>
        <taxon>Fungi</taxon>
        <taxon>Dikarya</taxon>
        <taxon>Basidiomycota</taxon>
        <taxon>Ustilaginomycotina</taxon>
        <taxon>Exobasidiomycetes</taxon>
        <taxon>Tilletiales</taxon>
        <taxon>Tilletiaceae</taxon>
        <taxon>Tilletia</taxon>
    </lineage>
</organism>
<proteinExistence type="predicted"/>
<feature type="compositionally biased region" description="Gly residues" evidence="1">
    <location>
        <begin position="138"/>
        <end position="147"/>
    </location>
</feature>
<feature type="region of interest" description="Disordered" evidence="1">
    <location>
        <begin position="29"/>
        <end position="78"/>
    </location>
</feature>
<dbReference type="Pfam" id="PF03162">
    <property type="entry name" value="Y_phosphatase2"/>
    <property type="match status" value="1"/>
</dbReference>
<dbReference type="InterPro" id="IPR029021">
    <property type="entry name" value="Prot-tyrosine_phosphatase-like"/>
</dbReference>
<dbReference type="PANTHER" id="PTHR31126">
    <property type="entry name" value="TYROSINE-PROTEIN PHOSPHATASE"/>
    <property type="match status" value="1"/>
</dbReference>
<evidence type="ECO:0000313" key="4">
    <source>
        <dbReference type="Proteomes" id="UP000077671"/>
    </source>
</evidence>
<dbReference type="Proteomes" id="UP000077671">
    <property type="component" value="Unassembled WGS sequence"/>
</dbReference>
<feature type="compositionally biased region" description="Acidic residues" evidence="1">
    <location>
        <begin position="264"/>
        <end position="297"/>
    </location>
</feature>
<evidence type="ECO:0000313" key="3">
    <source>
        <dbReference type="EMBL" id="KAE8257279.1"/>
    </source>
</evidence>
<dbReference type="EMBL" id="CAJHJG010007024">
    <property type="protein sequence ID" value="CAD6962003.1"/>
    <property type="molecule type" value="Genomic_DNA"/>
</dbReference>